<evidence type="ECO:0000256" key="1">
    <source>
        <dbReference type="SAM" id="Phobius"/>
    </source>
</evidence>
<evidence type="ECO:0000313" key="2">
    <source>
        <dbReference type="EMBL" id="ORE13094.1"/>
    </source>
</evidence>
<dbReference type="OMA" id="MCQVEAN"/>
<organism evidence="2 3">
    <name type="scientific">Rhizopus microsporus</name>
    <dbReference type="NCBI Taxonomy" id="58291"/>
    <lineage>
        <taxon>Eukaryota</taxon>
        <taxon>Fungi</taxon>
        <taxon>Fungi incertae sedis</taxon>
        <taxon>Mucoromycota</taxon>
        <taxon>Mucoromycotina</taxon>
        <taxon>Mucoromycetes</taxon>
        <taxon>Mucorales</taxon>
        <taxon>Mucorineae</taxon>
        <taxon>Rhizopodaceae</taxon>
        <taxon>Rhizopus</taxon>
    </lineage>
</organism>
<feature type="transmembrane region" description="Helical" evidence="1">
    <location>
        <begin position="153"/>
        <end position="173"/>
    </location>
</feature>
<feature type="transmembrane region" description="Helical" evidence="1">
    <location>
        <begin position="44"/>
        <end position="65"/>
    </location>
</feature>
<dbReference type="EMBL" id="KV921568">
    <property type="protein sequence ID" value="ORE13094.1"/>
    <property type="molecule type" value="Genomic_DNA"/>
</dbReference>
<keyword evidence="1" id="KW-0472">Membrane</keyword>
<protein>
    <submittedName>
        <fullName evidence="2">Uncharacterized protein</fullName>
    </submittedName>
</protein>
<name>A0A1X0RM93_RHIZD</name>
<keyword evidence="1" id="KW-0812">Transmembrane</keyword>
<reference evidence="2 3" key="1">
    <citation type="journal article" date="2016" name="Proc. Natl. Acad. Sci. U.S.A.">
        <title>Lipid metabolic changes in an early divergent fungus govern the establishment of a mutualistic symbiosis with endobacteria.</title>
        <authorList>
            <person name="Lastovetsky O.A."/>
            <person name="Gaspar M.L."/>
            <person name="Mondo S.J."/>
            <person name="LaButti K.M."/>
            <person name="Sandor L."/>
            <person name="Grigoriev I.V."/>
            <person name="Henry S.A."/>
            <person name="Pawlowska T.E."/>
        </authorList>
    </citation>
    <scope>NUCLEOTIDE SEQUENCE [LARGE SCALE GENOMIC DNA]</scope>
    <source>
        <strain evidence="2 3">ATCC 11559</strain>
    </source>
</reference>
<evidence type="ECO:0000313" key="3">
    <source>
        <dbReference type="Proteomes" id="UP000242381"/>
    </source>
</evidence>
<accession>A0A1X0RM93</accession>
<keyword evidence="1" id="KW-1133">Transmembrane helix</keyword>
<dbReference type="Proteomes" id="UP000242381">
    <property type="component" value="Unassembled WGS sequence"/>
</dbReference>
<feature type="transmembrane region" description="Helical" evidence="1">
    <location>
        <begin position="126"/>
        <end position="147"/>
    </location>
</feature>
<dbReference type="AlphaFoldDB" id="A0A1X0RM93"/>
<gene>
    <name evidence="2" type="ORF">BCV71DRAFT_230018</name>
</gene>
<proteinExistence type="predicted"/>
<feature type="transmembrane region" description="Helical" evidence="1">
    <location>
        <begin position="85"/>
        <end position="105"/>
    </location>
</feature>
<sequence length="193" mass="21779">MEGTHIRRREKAHLEDEVEYLDEVEQETLIEDLRNQNDKANLNILKGLFVISCFVCLMYIGVLLFQSDGSIKLPGTGTFGSTGVLRIAATSSILSIVIAFLTLLVKSNINLFGIIDLLSISLNHTLTMGVASCILGAIGPYMCLLYKSSRIETIFWCLHLFILLIYYIVYATMKQVQNELKELERTKYKYKGA</sequence>